<name>A0A382RTU9_9ZZZZ</name>
<reference evidence="1" key="1">
    <citation type="submission" date="2018-05" db="EMBL/GenBank/DDBJ databases">
        <authorList>
            <person name="Lanie J.A."/>
            <person name="Ng W.-L."/>
            <person name="Kazmierczak K.M."/>
            <person name="Andrzejewski T.M."/>
            <person name="Davidsen T.M."/>
            <person name="Wayne K.J."/>
            <person name="Tettelin H."/>
            <person name="Glass J.I."/>
            <person name="Rusch D."/>
            <person name="Podicherti R."/>
            <person name="Tsui H.-C.T."/>
            <person name="Winkler M.E."/>
        </authorList>
    </citation>
    <scope>NUCLEOTIDE SEQUENCE</scope>
</reference>
<protein>
    <submittedName>
        <fullName evidence="1">Uncharacterized protein</fullName>
    </submittedName>
</protein>
<dbReference type="AlphaFoldDB" id="A0A382RTU9"/>
<dbReference type="EMBL" id="UINC01123920">
    <property type="protein sequence ID" value="SVD00712.1"/>
    <property type="molecule type" value="Genomic_DNA"/>
</dbReference>
<proteinExistence type="predicted"/>
<sequence length="29" mass="3192">MLVGNNIPDDGEVYAQADGVTKLYWVEHG</sequence>
<accession>A0A382RTU9</accession>
<gene>
    <name evidence="1" type="ORF">METZ01_LOCUS353566</name>
</gene>
<evidence type="ECO:0000313" key="1">
    <source>
        <dbReference type="EMBL" id="SVD00712.1"/>
    </source>
</evidence>
<organism evidence="1">
    <name type="scientific">marine metagenome</name>
    <dbReference type="NCBI Taxonomy" id="408172"/>
    <lineage>
        <taxon>unclassified sequences</taxon>
        <taxon>metagenomes</taxon>
        <taxon>ecological metagenomes</taxon>
    </lineage>
</organism>